<reference evidence="3 4" key="1">
    <citation type="journal article" date="2019" name="Nat. Microbiol.">
        <title>Mediterranean grassland soil C-N compound turnover is dependent on rainfall and depth, and is mediated by genomically divergent microorganisms.</title>
        <authorList>
            <person name="Diamond S."/>
            <person name="Andeer P.F."/>
            <person name="Li Z."/>
            <person name="Crits-Christoph A."/>
            <person name="Burstein D."/>
            <person name="Anantharaman K."/>
            <person name="Lane K.R."/>
            <person name="Thomas B.C."/>
            <person name="Pan C."/>
            <person name="Northen T.R."/>
            <person name="Banfield J.F."/>
        </authorList>
    </citation>
    <scope>NUCLEOTIDE SEQUENCE [LARGE SCALE GENOMIC DNA]</scope>
    <source>
        <strain evidence="3">WS_2</strain>
    </source>
</reference>
<accession>A0A538T7K0</accession>
<evidence type="ECO:0000313" key="3">
    <source>
        <dbReference type="EMBL" id="TMQ59605.1"/>
    </source>
</evidence>
<dbReference type="InterPro" id="IPR003399">
    <property type="entry name" value="Mce/MlaD"/>
</dbReference>
<evidence type="ECO:0000313" key="4">
    <source>
        <dbReference type="Proteomes" id="UP000317716"/>
    </source>
</evidence>
<sequence>MSRRTEIEVGITVLVALAVLIWGVTWLKEFSLERRVRVWTVSFSQSGGLGASDEVQVNGIRKGEVKSMQLVGDHVVVDLALSAEITLTSLCRVAIRNVGLMGEKVIAVDLKQDGQPYTPRDTIRGVYEQGLSEVSASLGEAMGAVSLLADELRGVTQVLSKSGDLAKTLKNFRQTSEELKQSVNENRAMLKSTIENFSASSQTTKRLTADREAELRKAFTDFASAAEKMDHLAGRLDSLRSALQSVTGKLDSGHGTLGKLVNDDKLYTDVSEAAQNIKALIADIKANPKKYFKVEIF</sequence>
<dbReference type="EMBL" id="VBOS01000043">
    <property type="protein sequence ID" value="TMQ59605.1"/>
    <property type="molecule type" value="Genomic_DNA"/>
</dbReference>
<dbReference type="PANTHER" id="PTHR33371:SF4">
    <property type="entry name" value="INTERMEMBRANE PHOSPHOLIPID TRANSPORT SYSTEM BINDING PROTEIN MLAD"/>
    <property type="match status" value="1"/>
</dbReference>
<gene>
    <name evidence="3" type="ORF">E6K72_01445</name>
</gene>
<comment type="caution">
    <text evidence="3">The sequence shown here is derived from an EMBL/GenBank/DDBJ whole genome shotgun (WGS) entry which is preliminary data.</text>
</comment>
<dbReference type="Pfam" id="PF02470">
    <property type="entry name" value="MlaD"/>
    <property type="match status" value="1"/>
</dbReference>
<dbReference type="Gene3D" id="1.10.287.950">
    <property type="entry name" value="Methyl-accepting chemotaxis protein"/>
    <property type="match status" value="1"/>
</dbReference>
<feature type="domain" description="Mce/MlaD" evidence="2">
    <location>
        <begin position="40"/>
        <end position="109"/>
    </location>
</feature>
<evidence type="ECO:0000256" key="1">
    <source>
        <dbReference type="SAM" id="Phobius"/>
    </source>
</evidence>
<keyword evidence="1" id="KW-0812">Transmembrane</keyword>
<proteinExistence type="predicted"/>
<dbReference type="InterPro" id="IPR052336">
    <property type="entry name" value="MlaD_Phospholipid_Transporter"/>
</dbReference>
<protein>
    <submittedName>
        <fullName evidence="3">MCE family protein</fullName>
    </submittedName>
</protein>
<feature type="transmembrane region" description="Helical" evidence="1">
    <location>
        <begin position="7"/>
        <end position="27"/>
    </location>
</feature>
<dbReference type="AlphaFoldDB" id="A0A538T7K0"/>
<dbReference type="PANTHER" id="PTHR33371">
    <property type="entry name" value="INTERMEMBRANE PHOSPHOLIPID TRANSPORT SYSTEM BINDING PROTEIN MLAD-RELATED"/>
    <property type="match status" value="1"/>
</dbReference>
<dbReference type="Proteomes" id="UP000317716">
    <property type="component" value="Unassembled WGS sequence"/>
</dbReference>
<name>A0A538T7K0_UNCEI</name>
<keyword evidence="1" id="KW-0472">Membrane</keyword>
<organism evidence="3 4">
    <name type="scientific">Eiseniibacteriota bacterium</name>
    <dbReference type="NCBI Taxonomy" id="2212470"/>
    <lineage>
        <taxon>Bacteria</taxon>
        <taxon>Candidatus Eiseniibacteriota</taxon>
    </lineage>
</organism>
<evidence type="ECO:0000259" key="2">
    <source>
        <dbReference type="Pfam" id="PF02470"/>
    </source>
</evidence>
<keyword evidence="1" id="KW-1133">Transmembrane helix</keyword>